<gene>
    <name evidence="1" type="ORF">LTS18_002864</name>
</gene>
<keyword evidence="2" id="KW-1185">Reference proteome</keyword>
<proteinExistence type="predicted"/>
<dbReference type="EMBL" id="JAWDJW010000686">
    <property type="protein sequence ID" value="KAK3080200.1"/>
    <property type="molecule type" value="Genomic_DNA"/>
</dbReference>
<reference evidence="1" key="1">
    <citation type="submission" date="2024-09" db="EMBL/GenBank/DDBJ databases">
        <title>Black Yeasts Isolated from many extreme environments.</title>
        <authorList>
            <person name="Coleine C."/>
            <person name="Stajich J.E."/>
            <person name="Selbmann L."/>
        </authorList>
    </citation>
    <scope>NUCLEOTIDE SEQUENCE</scope>
    <source>
        <strain evidence="1">CCFEE 5737</strain>
    </source>
</reference>
<dbReference type="Proteomes" id="UP001186974">
    <property type="component" value="Unassembled WGS sequence"/>
</dbReference>
<evidence type="ECO:0000313" key="2">
    <source>
        <dbReference type="Proteomes" id="UP001186974"/>
    </source>
</evidence>
<comment type="caution">
    <text evidence="1">The sequence shown here is derived from an EMBL/GenBank/DDBJ whole genome shotgun (WGS) entry which is preliminary data.</text>
</comment>
<sequence length="233" mass="23709">MQFSTLSTVALLSSLASAHFTVNYPYWRGSSFDEGKSQWSWPCANVTQELSANNRTAWPLTGGSLNLKVSHPWAYTYVTLGLGNEVTSFNVSLLDHFNQTGNGTFCIPQLGAAQLAELGVQEGTNASLQVVQINEHGNALYNCADITFSSTATTLSGDACTNSSNVAGTALMNEADVSSSSSSSGSGTNGAASSNASPSAAAAGAAAPAVGIKGLGMTMAWIAAAVAGVGLVL</sequence>
<protein>
    <submittedName>
        <fullName evidence="1">Uncharacterized protein</fullName>
    </submittedName>
</protein>
<organism evidence="1 2">
    <name type="scientific">Coniosporium uncinatum</name>
    <dbReference type="NCBI Taxonomy" id="93489"/>
    <lineage>
        <taxon>Eukaryota</taxon>
        <taxon>Fungi</taxon>
        <taxon>Dikarya</taxon>
        <taxon>Ascomycota</taxon>
        <taxon>Pezizomycotina</taxon>
        <taxon>Dothideomycetes</taxon>
        <taxon>Dothideomycetes incertae sedis</taxon>
        <taxon>Coniosporium</taxon>
    </lineage>
</organism>
<accession>A0ACC3DU45</accession>
<name>A0ACC3DU45_9PEZI</name>
<evidence type="ECO:0000313" key="1">
    <source>
        <dbReference type="EMBL" id="KAK3080200.1"/>
    </source>
</evidence>